<comment type="similarity">
    <text evidence="1">Belongs to the CDPS family.</text>
</comment>
<proteinExistence type="inferred from homology"/>
<dbReference type="InterPro" id="IPR030903">
    <property type="entry name" value="CDPS"/>
</dbReference>
<dbReference type="Proteomes" id="UP001595847">
    <property type="component" value="Unassembled WGS sequence"/>
</dbReference>
<sequence>MVYTASVERDGDFYVTPLTDNCRILMETGGHALLGVSHGNSYFSRGRLSKLFAWALRRFDAVDVVAADSHVIQIFRAIGYDEERARKRTHKETSVLRNRIKDAAAQCGADRSRLTLRGLSDFMDDPAYHAVRARTQKALCDRPEFREAARAMTRAVLESRLGAGNAREDQIDTAFSYLQAELPFFHDAPRILGVESTVSCYHLRLPLLDFICGPHAVVPVVPTQGFAVVRPAGHG</sequence>
<gene>
    <name evidence="4" type="ORF">ACFOVU_15845</name>
</gene>
<accession>A0ABV8FMM7</accession>
<protein>
    <recommendedName>
        <fullName evidence="3">Cyclodipeptide synthase</fullName>
    </recommendedName>
</protein>
<dbReference type="Gene3D" id="3.40.50.11710">
    <property type="entry name" value="Cyclodipeptide synthase"/>
    <property type="match status" value="1"/>
</dbReference>
<keyword evidence="5" id="KW-1185">Reference proteome</keyword>
<dbReference type="EMBL" id="JBHSBH010000010">
    <property type="protein sequence ID" value="MFC3997404.1"/>
    <property type="molecule type" value="Genomic_DNA"/>
</dbReference>
<reference evidence="5" key="1">
    <citation type="journal article" date="2019" name="Int. J. Syst. Evol. Microbiol.">
        <title>The Global Catalogue of Microorganisms (GCM) 10K type strain sequencing project: providing services to taxonomists for standard genome sequencing and annotation.</title>
        <authorList>
            <consortium name="The Broad Institute Genomics Platform"/>
            <consortium name="The Broad Institute Genome Sequencing Center for Infectious Disease"/>
            <person name="Wu L."/>
            <person name="Ma J."/>
        </authorList>
    </citation>
    <scope>NUCLEOTIDE SEQUENCE [LARGE SCALE GENOMIC DNA]</scope>
    <source>
        <strain evidence="5">TBRC 1826</strain>
    </source>
</reference>
<dbReference type="NCBIfam" id="TIGR04539">
    <property type="entry name" value="tRNA_cyclodipep"/>
    <property type="match status" value="1"/>
</dbReference>
<evidence type="ECO:0000256" key="1">
    <source>
        <dbReference type="ARBA" id="ARBA00006034"/>
    </source>
</evidence>
<evidence type="ECO:0000256" key="2">
    <source>
        <dbReference type="ARBA" id="ARBA00022679"/>
    </source>
</evidence>
<evidence type="ECO:0000313" key="4">
    <source>
        <dbReference type="EMBL" id="MFC3997404.1"/>
    </source>
</evidence>
<dbReference type="InterPro" id="IPR038622">
    <property type="entry name" value="CDPS_sf"/>
</dbReference>
<keyword evidence="2" id="KW-0808">Transferase</keyword>
<comment type="caution">
    <text evidence="4">The sequence shown here is derived from an EMBL/GenBank/DDBJ whole genome shotgun (WGS) entry which is preliminary data.</text>
</comment>
<evidence type="ECO:0000313" key="5">
    <source>
        <dbReference type="Proteomes" id="UP001595847"/>
    </source>
</evidence>
<name>A0ABV8FMM7_9ACTN</name>
<evidence type="ECO:0000256" key="3">
    <source>
        <dbReference type="ARBA" id="ARBA00030771"/>
    </source>
</evidence>
<dbReference type="RefSeq" id="WP_378534345.1">
    <property type="nucleotide sequence ID" value="NZ_JBHSBH010000010.1"/>
</dbReference>
<organism evidence="4 5">
    <name type="scientific">Nocardiopsis sediminis</name>
    <dbReference type="NCBI Taxonomy" id="1778267"/>
    <lineage>
        <taxon>Bacteria</taxon>
        <taxon>Bacillati</taxon>
        <taxon>Actinomycetota</taxon>
        <taxon>Actinomycetes</taxon>
        <taxon>Streptosporangiales</taxon>
        <taxon>Nocardiopsidaceae</taxon>
        <taxon>Nocardiopsis</taxon>
    </lineage>
</organism>
<dbReference type="Pfam" id="PF16715">
    <property type="entry name" value="CDPS"/>
    <property type="match status" value="1"/>
</dbReference>